<dbReference type="CDD" id="cd16393">
    <property type="entry name" value="SPO0J_N"/>
    <property type="match status" value="1"/>
</dbReference>
<dbReference type="Pfam" id="PF17762">
    <property type="entry name" value="HTH_ParB"/>
    <property type="match status" value="1"/>
</dbReference>
<dbReference type="GO" id="GO:0005694">
    <property type="term" value="C:chromosome"/>
    <property type="evidence" value="ECO:0007669"/>
    <property type="project" value="TreeGrafter"/>
</dbReference>
<dbReference type="InterPro" id="IPR004437">
    <property type="entry name" value="ParB/RepB/Spo0J"/>
</dbReference>
<dbReference type="InterPro" id="IPR003115">
    <property type="entry name" value="ParB_N"/>
</dbReference>
<dbReference type="SMART" id="SM00470">
    <property type="entry name" value="ParB"/>
    <property type="match status" value="1"/>
</dbReference>
<dbReference type="AlphaFoldDB" id="A0A3B0RCJ2"/>
<feature type="domain" description="ParB-like N-terminal" evidence="4">
    <location>
        <begin position="34"/>
        <end position="123"/>
    </location>
</feature>
<comment type="similarity">
    <text evidence="1">Belongs to the ParB family.</text>
</comment>
<gene>
    <name evidence="5" type="ORF">MNBD_DELTA01-86</name>
</gene>
<dbReference type="FunFam" id="3.90.1530.30:FF:000001">
    <property type="entry name" value="Chromosome partitioning protein ParB"/>
    <property type="match status" value="1"/>
</dbReference>
<dbReference type="InterPro" id="IPR041468">
    <property type="entry name" value="HTH_ParB/Spo0J"/>
</dbReference>
<dbReference type="InterPro" id="IPR050336">
    <property type="entry name" value="Chromosome_partition/occlusion"/>
</dbReference>
<dbReference type="Gene3D" id="3.90.1530.30">
    <property type="match status" value="1"/>
</dbReference>
<protein>
    <submittedName>
        <fullName evidence="5">Chromosome (Plasmid) partitioning protein ParB</fullName>
    </submittedName>
</protein>
<accession>A0A3B0RCJ2</accession>
<keyword evidence="2" id="KW-0159">Chromosome partition</keyword>
<dbReference type="InterPro" id="IPR036086">
    <property type="entry name" value="ParB/Sulfiredoxin_sf"/>
</dbReference>
<dbReference type="PANTHER" id="PTHR33375:SF1">
    <property type="entry name" value="CHROMOSOME-PARTITIONING PROTEIN PARB-RELATED"/>
    <property type="match status" value="1"/>
</dbReference>
<evidence type="ECO:0000259" key="4">
    <source>
        <dbReference type="SMART" id="SM00470"/>
    </source>
</evidence>
<proteinExistence type="inferred from homology"/>
<evidence type="ECO:0000256" key="3">
    <source>
        <dbReference type="ARBA" id="ARBA00023125"/>
    </source>
</evidence>
<evidence type="ECO:0000313" key="5">
    <source>
        <dbReference type="EMBL" id="VAV82373.1"/>
    </source>
</evidence>
<dbReference type="SUPFAM" id="SSF109709">
    <property type="entry name" value="KorB DNA-binding domain-like"/>
    <property type="match status" value="1"/>
</dbReference>
<reference evidence="5" key="1">
    <citation type="submission" date="2018-06" db="EMBL/GenBank/DDBJ databases">
        <authorList>
            <person name="Zhirakovskaya E."/>
        </authorList>
    </citation>
    <scope>NUCLEOTIDE SEQUENCE</scope>
</reference>
<evidence type="ECO:0000256" key="2">
    <source>
        <dbReference type="ARBA" id="ARBA00022829"/>
    </source>
</evidence>
<dbReference type="Pfam" id="PF02195">
    <property type="entry name" value="ParB_N"/>
    <property type="match status" value="1"/>
</dbReference>
<organism evidence="5">
    <name type="scientific">hydrothermal vent metagenome</name>
    <dbReference type="NCBI Taxonomy" id="652676"/>
    <lineage>
        <taxon>unclassified sequences</taxon>
        <taxon>metagenomes</taxon>
        <taxon>ecological metagenomes</taxon>
    </lineage>
</organism>
<evidence type="ECO:0000256" key="1">
    <source>
        <dbReference type="ARBA" id="ARBA00006295"/>
    </source>
</evidence>
<dbReference type="GO" id="GO:0045881">
    <property type="term" value="P:positive regulation of sporulation resulting in formation of a cellular spore"/>
    <property type="evidence" value="ECO:0007669"/>
    <property type="project" value="TreeGrafter"/>
</dbReference>
<dbReference type="FunFam" id="1.10.10.2830:FF:000001">
    <property type="entry name" value="Chromosome partitioning protein ParB"/>
    <property type="match status" value="1"/>
</dbReference>
<dbReference type="SUPFAM" id="SSF110849">
    <property type="entry name" value="ParB/Sulfiredoxin"/>
    <property type="match status" value="1"/>
</dbReference>
<dbReference type="Gene3D" id="1.10.10.2830">
    <property type="match status" value="1"/>
</dbReference>
<keyword evidence="3" id="KW-0238">DNA-binding</keyword>
<sequence>MTKKVLGRGLSALMGEPALPSRGVEAEDRGTGYMLRPIGSIIPNKQQPRRTFRAEALAELTDSIREKGIIEPLVVRSVGSSFELIAGERRWRAAKNVGLSEVPVVVMDVTEAESLELAIIENIQREDLNPMEEAEAYQRLVDTGLSQELVAKKVSKERATVANYLRLLKLPPEVKVELVTGKISMGHARAILSLEGPSAQRELCKKVIAKGLSVREAERLARTKKKPPVEKTMVSGSSTQLGAIEDELRRRFGTKVRVKDKGGKGSIELEFYSSEERERLLDLLRGTAYG</sequence>
<dbReference type="NCBIfam" id="TIGR00180">
    <property type="entry name" value="parB_part"/>
    <property type="match status" value="1"/>
</dbReference>
<dbReference type="GO" id="GO:0007059">
    <property type="term" value="P:chromosome segregation"/>
    <property type="evidence" value="ECO:0007669"/>
    <property type="project" value="UniProtKB-KW"/>
</dbReference>
<name>A0A3B0RCJ2_9ZZZZ</name>
<dbReference type="GO" id="GO:0003677">
    <property type="term" value="F:DNA binding"/>
    <property type="evidence" value="ECO:0007669"/>
    <property type="project" value="UniProtKB-KW"/>
</dbReference>
<dbReference type="EMBL" id="UOEA01000014">
    <property type="protein sequence ID" value="VAV82373.1"/>
    <property type="molecule type" value="Genomic_DNA"/>
</dbReference>
<dbReference type="PANTHER" id="PTHR33375">
    <property type="entry name" value="CHROMOSOME-PARTITIONING PROTEIN PARB-RELATED"/>
    <property type="match status" value="1"/>
</dbReference>